<dbReference type="PANTHER" id="PTHR37463">
    <property type="entry name" value="GSL3115 PROTEIN"/>
    <property type="match status" value="1"/>
</dbReference>
<reference evidence="1 2" key="1">
    <citation type="submission" date="2016-12" db="EMBL/GenBank/DDBJ databases">
        <title>The draft genome sequence of HSLHS2.</title>
        <authorList>
            <person name="Hu D."/>
            <person name="Wang L."/>
            <person name="Shao Z."/>
        </authorList>
    </citation>
    <scope>NUCLEOTIDE SEQUENCE [LARGE SCALE GENOMIC DNA]</scope>
    <source>
        <strain evidence="1">MCCC 1A06712</strain>
    </source>
</reference>
<dbReference type="PIRSF" id="PIRSF037205">
    <property type="entry name" value="UCP037205"/>
    <property type="match status" value="1"/>
</dbReference>
<dbReference type="Proteomes" id="UP000194664">
    <property type="component" value="Unassembled WGS sequence"/>
</dbReference>
<gene>
    <name evidence="1" type="ORF">BVC71_12475</name>
</gene>
<evidence type="ECO:0000313" key="1">
    <source>
        <dbReference type="EMBL" id="OUD08737.1"/>
    </source>
</evidence>
<dbReference type="RefSeq" id="WP_086452004.1">
    <property type="nucleotide sequence ID" value="NZ_MSPP01000004.1"/>
</dbReference>
<organism evidence="1 2">
    <name type="scientific">Marivivens niveibacter</name>
    <dbReference type="NCBI Taxonomy" id="1930667"/>
    <lineage>
        <taxon>Bacteria</taxon>
        <taxon>Pseudomonadati</taxon>
        <taxon>Pseudomonadota</taxon>
        <taxon>Alphaproteobacteria</taxon>
        <taxon>Rhodobacterales</taxon>
        <taxon>Paracoccaceae</taxon>
        <taxon>Marivivens group</taxon>
        <taxon>Marivivens</taxon>
    </lineage>
</organism>
<dbReference type="EMBL" id="MSPP01000004">
    <property type="protein sequence ID" value="OUD08737.1"/>
    <property type="molecule type" value="Genomic_DNA"/>
</dbReference>
<accession>A0A251WWB9</accession>
<name>A0A251WWB9_9RHOB</name>
<proteinExistence type="predicted"/>
<dbReference type="Pfam" id="PF10013">
    <property type="entry name" value="DUF2256"/>
    <property type="match status" value="1"/>
</dbReference>
<comment type="caution">
    <text evidence="1">The sequence shown here is derived from an EMBL/GenBank/DDBJ whole genome shotgun (WGS) entry which is preliminary data.</text>
</comment>
<keyword evidence="2" id="KW-1185">Reference proteome</keyword>
<evidence type="ECO:0000313" key="2">
    <source>
        <dbReference type="Proteomes" id="UP000194664"/>
    </source>
</evidence>
<sequence>MPKAVKKSDLPQKTCATCGRPFTWRKKWAKVWDKVKYCSDRCRSKR</sequence>
<protein>
    <submittedName>
        <fullName evidence="1">DUF2256 domain-containing protein</fullName>
    </submittedName>
</protein>
<dbReference type="OrthoDB" id="27194at2"/>
<dbReference type="AlphaFoldDB" id="A0A251WWB9"/>
<dbReference type="InterPro" id="IPR017136">
    <property type="entry name" value="UCP037205"/>
</dbReference>
<dbReference type="PANTHER" id="PTHR37463:SF1">
    <property type="entry name" value="DUF2256 DOMAIN-CONTAINING PROTEIN"/>
    <property type="match status" value="1"/>
</dbReference>